<evidence type="ECO:0000313" key="1">
    <source>
        <dbReference type="EMBL" id="CAH8391688.1"/>
    </source>
</evidence>
<name>A0ABC8M7D0_ERUVS</name>
<sequence length="71" mass="7925">MGNEGESKQVLLSRIRLLQGMSSEKTFPHDKLPSSNFLCVSLVILAEILELVMGKVLVPVDLGYLQVKKKR</sequence>
<comment type="caution">
    <text evidence="1">The sequence shown here is derived from an EMBL/GenBank/DDBJ whole genome shotgun (WGS) entry which is preliminary data.</text>
</comment>
<dbReference type="AlphaFoldDB" id="A0ABC8M7D0"/>
<keyword evidence="2" id="KW-1185">Reference proteome</keyword>
<protein>
    <submittedName>
        <fullName evidence="1">Uncharacterized protein</fullName>
    </submittedName>
</protein>
<dbReference type="EMBL" id="CAKOAT010957376">
    <property type="protein sequence ID" value="CAH8391688.1"/>
    <property type="molecule type" value="Genomic_DNA"/>
</dbReference>
<proteinExistence type="predicted"/>
<accession>A0ABC8M7D0</accession>
<gene>
    <name evidence="1" type="ORF">ERUC_LOCUS44171</name>
</gene>
<dbReference type="Proteomes" id="UP001642260">
    <property type="component" value="Unassembled WGS sequence"/>
</dbReference>
<evidence type="ECO:0000313" key="2">
    <source>
        <dbReference type="Proteomes" id="UP001642260"/>
    </source>
</evidence>
<reference evidence="1 2" key="1">
    <citation type="submission" date="2022-03" db="EMBL/GenBank/DDBJ databases">
        <authorList>
            <person name="Macdonald S."/>
            <person name="Ahmed S."/>
            <person name="Newling K."/>
        </authorList>
    </citation>
    <scope>NUCLEOTIDE SEQUENCE [LARGE SCALE GENOMIC DNA]</scope>
</reference>
<organism evidence="1 2">
    <name type="scientific">Eruca vesicaria subsp. sativa</name>
    <name type="common">Garden rocket</name>
    <name type="synonym">Eruca sativa</name>
    <dbReference type="NCBI Taxonomy" id="29727"/>
    <lineage>
        <taxon>Eukaryota</taxon>
        <taxon>Viridiplantae</taxon>
        <taxon>Streptophyta</taxon>
        <taxon>Embryophyta</taxon>
        <taxon>Tracheophyta</taxon>
        <taxon>Spermatophyta</taxon>
        <taxon>Magnoliopsida</taxon>
        <taxon>eudicotyledons</taxon>
        <taxon>Gunneridae</taxon>
        <taxon>Pentapetalae</taxon>
        <taxon>rosids</taxon>
        <taxon>malvids</taxon>
        <taxon>Brassicales</taxon>
        <taxon>Brassicaceae</taxon>
        <taxon>Brassiceae</taxon>
        <taxon>Eruca</taxon>
    </lineage>
</organism>